<keyword evidence="3 11" id="KW-0813">Transport</keyword>
<name>A0A2T0FME4_9ASCO</name>
<protein>
    <recommendedName>
        <fullName evidence="11">ATP synthase F(0) complex subunit e, mitochondrial</fullName>
    </recommendedName>
</protein>
<organism evidence="12 13">
    <name type="scientific">Wickerhamiella sorbophila</name>
    <dbReference type="NCBI Taxonomy" id="45607"/>
    <lineage>
        <taxon>Eukaryota</taxon>
        <taxon>Fungi</taxon>
        <taxon>Dikarya</taxon>
        <taxon>Ascomycota</taxon>
        <taxon>Saccharomycotina</taxon>
        <taxon>Dipodascomycetes</taxon>
        <taxon>Dipodascales</taxon>
        <taxon>Trichomonascaceae</taxon>
        <taxon>Wickerhamiella</taxon>
    </lineage>
</organism>
<evidence type="ECO:0000256" key="11">
    <source>
        <dbReference type="RuleBase" id="RU367005"/>
    </source>
</evidence>
<dbReference type="STRING" id="45607.A0A2T0FME4"/>
<sequence length="91" mass="10280">MASPIFNVARWTFFASGIVYGFVHNSKLSGEAKAKEAQAEFDHKAKLIEQARAEWRKLHPKKESATASLDLENPNFDIAKYIEQSVEQLKA</sequence>
<comment type="similarity">
    <text evidence="2 11">Belongs to the ATPase e subunit family.</text>
</comment>
<dbReference type="InterPro" id="IPR008386">
    <property type="entry name" value="ATP_synth_F0_esu_mt"/>
</dbReference>
<keyword evidence="10 11" id="KW-0066">ATP synthesis</keyword>
<dbReference type="OrthoDB" id="2125027at2759"/>
<reference evidence="12 13" key="1">
    <citation type="submission" date="2017-04" db="EMBL/GenBank/DDBJ databases">
        <title>Genome sequencing of [Candida] sorbophila.</title>
        <authorList>
            <person name="Ahn J.O."/>
        </authorList>
    </citation>
    <scope>NUCLEOTIDE SEQUENCE [LARGE SCALE GENOMIC DNA]</scope>
    <source>
        <strain evidence="12 13">DS02</strain>
    </source>
</reference>
<dbReference type="GeneID" id="36517513"/>
<evidence type="ECO:0000313" key="12">
    <source>
        <dbReference type="EMBL" id="PRT56145.1"/>
    </source>
</evidence>
<dbReference type="Proteomes" id="UP000238350">
    <property type="component" value="Unassembled WGS sequence"/>
</dbReference>
<evidence type="ECO:0000256" key="5">
    <source>
        <dbReference type="ARBA" id="ARBA00022781"/>
    </source>
</evidence>
<keyword evidence="6 11" id="KW-0999">Mitochondrion inner membrane</keyword>
<keyword evidence="4 11" id="KW-0138">CF(0)</keyword>
<comment type="caution">
    <text evidence="12">The sequence shown here is derived from an EMBL/GenBank/DDBJ whole genome shotgun (WGS) entry which is preliminary data.</text>
</comment>
<dbReference type="GO" id="GO:0015986">
    <property type="term" value="P:proton motive force-driven ATP synthesis"/>
    <property type="evidence" value="ECO:0007669"/>
    <property type="project" value="InterPro"/>
</dbReference>
<comment type="subcellular location">
    <subcellularLocation>
        <location evidence="1 11">Mitochondrion inner membrane</location>
    </subcellularLocation>
</comment>
<evidence type="ECO:0000256" key="6">
    <source>
        <dbReference type="ARBA" id="ARBA00022792"/>
    </source>
</evidence>
<dbReference type="EMBL" id="NDIQ01000022">
    <property type="protein sequence ID" value="PRT56145.1"/>
    <property type="molecule type" value="Genomic_DNA"/>
</dbReference>
<accession>A0A2T0FME4</accession>
<comment type="function">
    <text evidence="11">Subunit e, of the mitochondrial membrane ATP synthase complex (F(1)F(0) ATP synthase or Complex V) that produces ATP from ADP in the presence of a proton gradient across the membrane which is generated by electron transport complexes of the respiratory chain. ATP synthase complex consist of a soluble F(1) head domain - the catalytic core - and a membrane F(1) domain - the membrane proton channel. These two domains are linked by a central stalk rotating inside the F(1) region and a stationary peripheral stalk. During catalysis, ATP synthesis in the catalytic domain of F(1) is coupled via a rotary mechanism of the central stalk subunits to proton translocation. In vivo, can only synthesize ATP although its ATP hydrolase activity can be activated artificially in vitro. Part of the complex F(0) domain.</text>
</comment>
<evidence type="ECO:0000256" key="1">
    <source>
        <dbReference type="ARBA" id="ARBA00004273"/>
    </source>
</evidence>
<evidence type="ECO:0000256" key="9">
    <source>
        <dbReference type="ARBA" id="ARBA00023136"/>
    </source>
</evidence>
<dbReference type="AlphaFoldDB" id="A0A2T0FME4"/>
<keyword evidence="5 11" id="KW-0375">Hydrogen ion transport</keyword>
<evidence type="ECO:0000256" key="10">
    <source>
        <dbReference type="ARBA" id="ARBA00023310"/>
    </source>
</evidence>
<evidence type="ECO:0000256" key="7">
    <source>
        <dbReference type="ARBA" id="ARBA00023065"/>
    </source>
</evidence>
<keyword evidence="8 11" id="KW-0496">Mitochondrion</keyword>
<dbReference type="RefSeq" id="XP_024666090.1">
    <property type="nucleotide sequence ID" value="XM_024810322.1"/>
</dbReference>
<evidence type="ECO:0000256" key="2">
    <source>
        <dbReference type="ARBA" id="ARBA00007333"/>
    </source>
</evidence>
<evidence type="ECO:0000256" key="4">
    <source>
        <dbReference type="ARBA" id="ARBA00022547"/>
    </source>
</evidence>
<keyword evidence="7 11" id="KW-0406">Ion transport</keyword>
<keyword evidence="13" id="KW-1185">Reference proteome</keyword>
<proteinExistence type="inferred from homology"/>
<dbReference type="GO" id="GO:0045259">
    <property type="term" value="C:proton-transporting ATP synthase complex"/>
    <property type="evidence" value="ECO:0007669"/>
    <property type="project" value="UniProtKB-UniRule"/>
</dbReference>
<dbReference type="GO" id="GO:0015078">
    <property type="term" value="F:proton transmembrane transporter activity"/>
    <property type="evidence" value="ECO:0007669"/>
    <property type="project" value="InterPro"/>
</dbReference>
<gene>
    <name evidence="12" type="ORF">B9G98_03765</name>
</gene>
<dbReference type="Pfam" id="PF05680">
    <property type="entry name" value="ATP-synt_E"/>
    <property type="match status" value="1"/>
</dbReference>
<evidence type="ECO:0000313" key="13">
    <source>
        <dbReference type="Proteomes" id="UP000238350"/>
    </source>
</evidence>
<keyword evidence="9" id="KW-0472">Membrane</keyword>
<comment type="subunit">
    <text evidence="11">F-type ATPases have 2 components, CF(1) - the catalytic core - and CF(0) - the membrane proton channel. CF(1) and CF(0) have multiple subunits.</text>
</comment>
<evidence type="ECO:0000256" key="8">
    <source>
        <dbReference type="ARBA" id="ARBA00023128"/>
    </source>
</evidence>
<evidence type="ECO:0000256" key="3">
    <source>
        <dbReference type="ARBA" id="ARBA00022448"/>
    </source>
</evidence>
<dbReference type="GO" id="GO:0005743">
    <property type="term" value="C:mitochondrial inner membrane"/>
    <property type="evidence" value="ECO:0007669"/>
    <property type="project" value="UniProtKB-SubCell"/>
</dbReference>